<feature type="domain" description="Tr-type G" evidence="5">
    <location>
        <begin position="6"/>
        <end position="278"/>
    </location>
</feature>
<dbReference type="SUPFAM" id="SSF52540">
    <property type="entry name" value="P-loop containing nucleoside triphosphate hydrolases"/>
    <property type="match status" value="1"/>
</dbReference>
<dbReference type="InterPro" id="IPR020568">
    <property type="entry name" value="Ribosomal_Su5_D2-typ_SF"/>
</dbReference>
<dbReference type="InterPro" id="IPR053905">
    <property type="entry name" value="EF-G-like_DII"/>
</dbReference>
<evidence type="ECO:0000259" key="5">
    <source>
        <dbReference type="PROSITE" id="PS51722"/>
    </source>
</evidence>
<dbReference type="RefSeq" id="WP_334314637.1">
    <property type="nucleotide sequence ID" value="NZ_CP065938.1"/>
</dbReference>
<dbReference type="InterPro" id="IPR027417">
    <property type="entry name" value="P-loop_NTPase"/>
</dbReference>
<dbReference type="CDD" id="cd01434">
    <property type="entry name" value="EFG_mtEFG1_IV"/>
    <property type="match status" value="1"/>
</dbReference>
<dbReference type="NCBIfam" id="NF009379">
    <property type="entry name" value="PRK12740.1-3"/>
    <property type="match status" value="1"/>
</dbReference>
<dbReference type="Gene3D" id="3.30.70.240">
    <property type="match status" value="1"/>
</dbReference>
<dbReference type="InterPro" id="IPR000640">
    <property type="entry name" value="EFG_V-like"/>
</dbReference>
<dbReference type="Pfam" id="PF03764">
    <property type="entry name" value="EFG_IV"/>
    <property type="match status" value="1"/>
</dbReference>
<keyword evidence="2" id="KW-0547">Nucleotide-binding</keyword>
<keyword evidence="3 6" id="KW-0648">Protein biosynthesis</keyword>
<evidence type="ECO:0000256" key="1">
    <source>
        <dbReference type="ARBA" id="ARBA00017872"/>
    </source>
</evidence>
<dbReference type="SUPFAM" id="SSF54211">
    <property type="entry name" value="Ribosomal protein S5 domain 2-like"/>
    <property type="match status" value="1"/>
</dbReference>
<dbReference type="PANTHER" id="PTHR43261:SF7">
    <property type="entry name" value="ELONGATION FACTOR G-LIKE PROTEIN"/>
    <property type="match status" value="1"/>
</dbReference>
<dbReference type="Pfam" id="PF00009">
    <property type="entry name" value="GTP_EFTU"/>
    <property type="match status" value="1"/>
</dbReference>
<dbReference type="InterPro" id="IPR041095">
    <property type="entry name" value="EFG_II"/>
</dbReference>
<dbReference type="NCBIfam" id="NF009381">
    <property type="entry name" value="PRK12740.1-5"/>
    <property type="match status" value="1"/>
</dbReference>
<dbReference type="GO" id="GO:0003746">
    <property type="term" value="F:translation elongation factor activity"/>
    <property type="evidence" value="ECO:0007669"/>
    <property type="project" value="UniProtKB-KW"/>
</dbReference>
<dbReference type="EMBL" id="CP065938">
    <property type="protein sequence ID" value="UWX05075.1"/>
    <property type="molecule type" value="Genomic_DNA"/>
</dbReference>
<dbReference type="InterPro" id="IPR035647">
    <property type="entry name" value="EFG_III/V"/>
</dbReference>
<keyword evidence="4" id="KW-0342">GTP-binding</keyword>
<dbReference type="Gene3D" id="2.40.30.10">
    <property type="entry name" value="Translation factors"/>
    <property type="match status" value="1"/>
</dbReference>
<evidence type="ECO:0000313" key="7">
    <source>
        <dbReference type="Proteomes" id="UP001058120"/>
    </source>
</evidence>
<protein>
    <recommendedName>
        <fullName evidence="1">Elongation factor G</fullName>
    </recommendedName>
</protein>
<dbReference type="InterPro" id="IPR005517">
    <property type="entry name" value="Transl_elong_EFG/EF2_IV"/>
</dbReference>
<reference evidence="6" key="1">
    <citation type="submission" date="2020-12" db="EMBL/GenBank/DDBJ databases">
        <title>Taurinivorans muris gen. nov., sp. nov., fundamental and realized metabolic niche of a ubiquitous sulfidogenic bacterium in the murine intestine.</title>
        <authorList>
            <person name="Ye H."/>
            <person name="Hanson B.T."/>
            <person name="Loy A."/>
        </authorList>
    </citation>
    <scope>NUCLEOTIDE SEQUENCE</scope>
    <source>
        <strain evidence="6">LT0009</strain>
    </source>
</reference>
<accession>A0ABY5XYV9</accession>
<dbReference type="NCBIfam" id="TIGR00231">
    <property type="entry name" value="small_GTP"/>
    <property type="match status" value="1"/>
</dbReference>
<sequence>MSNSLQNQRTYAFIGTSGCGKTSIAEMLLFQSGIINRLGSIEDGTTALDYEPEEIKRRGSIQPGFANFTWNKNPHSLIDIPGDNNFNADTELLLKAVDGAVLVIDAIDGVRPQTKKMWAYIQQEKLPTIVFINKMDRELANFDMAFNSLSTTLGMKPVVFYMPIIEHNEFVGLIDIFPAKALYFIGDGKVEEKEIPDELKDEAHLLRDISVENIAGSSEELMEKFLAEGTLSMEEIHNALRSATIHRDIVPVLVGSALANKGGRRLLNSIDAYMPSPLDRAPYEGKDGSTRKADDEACSAFVCKTLNDPFAGHINIMRVISGSLSSDSTLKNVCSGENERMSSLITLNGKVQNPCKDTLHAGAVIAVAKLKNTQTGDTLCDEKAPFEVPCPDPLPQLISYGVKAAVKGEEDKVFAAIQKLTEEDLSLKLTRDEETGDTLLSGMGQLHIEISVEKAKRRGKIEIELTTPKIPYRETIKGKVQVQGRHKKQSGGKGQFGDCFIEMEPLPRGAGYEFEDAIVGGAIPKQYIPAVDKGIQESAKRGFLAGYPVVDFKVKLYDGSYHNVDSSEMAFKLAGSVAFKKAMEELKVVLLEPIALVTISIPDEYMGDIIGDLASRRGKVLGSDTDKGVTEIKANVPMSEIMQYASDLRSMTGGQGLFLMEFDHYDEAPQPVVEKVIAEYEQSKSED</sequence>
<dbReference type="InterPro" id="IPR035649">
    <property type="entry name" value="EFG_V"/>
</dbReference>
<keyword evidence="3 6" id="KW-0251">Elongation factor</keyword>
<proteinExistence type="predicted"/>
<dbReference type="InterPro" id="IPR047872">
    <property type="entry name" value="EFG_IV"/>
</dbReference>
<dbReference type="InterPro" id="IPR000795">
    <property type="entry name" value="T_Tr_GTP-bd_dom"/>
</dbReference>
<dbReference type="Gene3D" id="3.30.70.870">
    <property type="entry name" value="Elongation Factor G (Translational Gtpase), domain 3"/>
    <property type="match status" value="1"/>
</dbReference>
<dbReference type="CDD" id="cd03713">
    <property type="entry name" value="EFG_mtEFG_C"/>
    <property type="match status" value="1"/>
</dbReference>
<dbReference type="Pfam" id="PF22042">
    <property type="entry name" value="EF-G_D2"/>
    <property type="match status" value="1"/>
</dbReference>
<evidence type="ECO:0000256" key="3">
    <source>
        <dbReference type="ARBA" id="ARBA00022768"/>
    </source>
</evidence>
<dbReference type="SUPFAM" id="SSF54980">
    <property type="entry name" value="EF-G C-terminal domain-like"/>
    <property type="match status" value="2"/>
</dbReference>
<evidence type="ECO:0000256" key="4">
    <source>
        <dbReference type="ARBA" id="ARBA00023134"/>
    </source>
</evidence>
<evidence type="ECO:0000313" key="6">
    <source>
        <dbReference type="EMBL" id="UWX05075.1"/>
    </source>
</evidence>
<gene>
    <name evidence="6" type="ORF">JBF11_06240</name>
</gene>
<dbReference type="Proteomes" id="UP001058120">
    <property type="component" value="Chromosome"/>
</dbReference>
<dbReference type="SMART" id="SM00838">
    <property type="entry name" value="EFG_C"/>
    <property type="match status" value="1"/>
</dbReference>
<dbReference type="CDD" id="cd16262">
    <property type="entry name" value="EFG_III"/>
    <property type="match status" value="1"/>
</dbReference>
<keyword evidence="7" id="KW-1185">Reference proteome</keyword>
<dbReference type="Gene3D" id="3.30.230.10">
    <property type="match status" value="1"/>
</dbReference>
<dbReference type="InterPro" id="IPR014721">
    <property type="entry name" value="Ribsml_uS5_D2-typ_fold_subgr"/>
</dbReference>
<dbReference type="Gene3D" id="3.40.50.300">
    <property type="entry name" value="P-loop containing nucleotide triphosphate hydrolases"/>
    <property type="match status" value="1"/>
</dbReference>
<dbReference type="Pfam" id="PF14492">
    <property type="entry name" value="EFG_III"/>
    <property type="match status" value="1"/>
</dbReference>
<dbReference type="SUPFAM" id="SSF50447">
    <property type="entry name" value="Translation proteins"/>
    <property type="match status" value="1"/>
</dbReference>
<dbReference type="CDD" id="cd04170">
    <property type="entry name" value="EF-G_bact"/>
    <property type="match status" value="1"/>
</dbReference>
<name>A0ABY5XYV9_9BACT</name>
<dbReference type="PROSITE" id="PS51722">
    <property type="entry name" value="G_TR_2"/>
    <property type="match status" value="1"/>
</dbReference>
<dbReference type="InterPro" id="IPR005225">
    <property type="entry name" value="Small_GTP-bd"/>
</dbReference>
<organism evidence="6 7">
    <name type="scientific">Taurinivorans muris</name>
    <dbReference type="NCBI Taxonomy" id="2787751"/>
    <lineage>
        <taxon>Bacteria</taxon>
        <taxon>Pseudomonadati</taxon>
        <taxon>Thermodesulfobacteriota</taxon>
        <taxon>Desulfovibrionia</taxon>
        <taxon>Desulfovibrionales</taxon>
        <taxon>Desulfovibrionaceae</taxon>
        <taxon>Taurinivorans</taxon>
    </lineage>
</organism>
<dbReference type="InterPro" id="IPR009000">
    <property type="entry name" value="Transl_B-barrel_sf"/>
</dbReference>
<dbReference type="SMART" id="SM00889">
    <property type="entry name" value="EFG_IV"/>
    <property type="match status" value="1"/>
</dbReference>
<dbReference type="InterPro" id="IPR009022">
    <property type="entry name" value="EFG_III"/>
</dbReference>
<evidence type="ECO:0000256" key="2">
    <source>
        <dbReference type="ARBA" id="ARBA00022741"/>
    </source>
</evidence>
<dbReference type="Pfam" id="PF00679">
    <property type="entry name" value="EFG_C"/>
    <property type="match status" value="1"/>
</dbReference>
<dbReference type="PANTHER" id="PTHR43261">
    <property type="entry name" value="TRANSLATION ELONGATION FACTOR G-RELATED"/>
    <property type="match status" value="1"/>
</dbReference>